<keyword evidence="1" id="KW-0472">Membrane</keyword>
<feature type="transmembrane region" description="Helical" evidence="1">
    <location>
        <begin position="58"/>
        <end position="76"/>
    </location>
</feature>
<keyword evidence="1" id="KW-1133">Transmembrane helix</keyword>
<dbReference type="AlphaFoldDB" id="A0A9Q1GRH4"/>
<keyword evidence="1" id="KW-0812">Transmembrane</keyword>
<keyword evidence="3" id="KW-1185">Reference proteome</keyword>
<reference evidence="2" key="1">
    <citation type="submission" date="2022-04" db="EMBL/GenBank/DDBJ databases">
        <title>Carnegiea gigantea Genome sequencing and assembly v2.</title>
        <authorList>
            <person name="Copetti D."/>
            <person name="Sanderson M.J."/>
            <person name="Burquez A."/>
            <person name="Wojciechowski M.F."/>
        </authorList>
    </citation>
    <scope>NUCLEOTIDE SEQUENCE</scope>
    <source>
        <strain evidence="2">SGP5-SGP5p</strain>
        <tissue evidence="2">Aerial part</tissue>
    </source>
</reference>
<dbReference type="OrthoDB" id="205546at2759"/>
<comment type="caution">
    <text evidence="2">The sequence shown here is derived from an EMBL/GenBank/DDBJ whole genome shotgun (WGS) entry which is preliminary data.</text>
</comment>
<dbReference type="PANTHER" id="PTHR36774">
    <property type="entry name" value="INSULIN-INDUCED PROTEIN"/>
    <property type="match status" value="1"/>
</dbReference>
<evidence type="ECO:0000313" key="2">
    <source>
        <dbReference type="EMBL" id="KAJ8423278.1"/>
    </source>
</evidence>
<feature type="transmembrane region" description="Helical" evidence="1">
    <location>
        <begin position="102"/>
        <end position="122"/>
    </location>
</feature>
<organism evidence="2 3">
    <name type="scientific">Carnegiea gigantea</name>
    <dbReference type="NCBI Taxonomy" id="171969"/>
    <lineage>
        <taxon>Eukaryota</taxon>
        <taxon>Viridiplantae</taxon>
        <taxon>Streptophyta</taxon>
        <taxon>Embryophyta</taxon>
        <taxon>Tracheophyta</taxon>
        <taxon>Spermatophyta</taxon>
        <taxon>Magnoliopsida</taxon>
        <taxon>eudicotyledons</taxon>
        <taxon>Gunneridae</taxon>
        <taxon>Pentapetalae</taxon>
        <taxon>Caryophyllales</taxon>
        <taxon>Cactineae</taxon>
        <taxon>Cactaceae</taxon>
        <taxon>Cactoideae</taxon>
        <taxon>Echinocereeae</taxon>
        <taxon>Carnegiea</taxon>
    </lineage>
</organism>
<proteinExistence type="predicted"/>
<protein>
    <submittedName>
        <fullName evidence="2">Uncharacterized protein</fullName>
    </submittedName>
</protein>
<dbReference type="Proteomes" id="UP001153076">
    <property type="component" value="Unassembled WGS sequence"/>
</dbReference>
<dbReference type="EMBL" id="JAKOGI010002007">
    <property type="protein sequence ID" value="KAJ8423278.1"/>
    <property type="molecule type" value="Genomic_DNA"/>
</dbReference>
<name>A0A9Q1GRH4_9CARY</name>
<accession>A0A9Q1GRH4</accession>
<evidence type="ECO:0000313" key="3">
    <source>
        <dbReference type="Proteomes" id="UP001153076"/>
    </source>
</evidence>
<evidence type="ECO:0000256" key="1">
    <source>
        <dbReference type="SAM" id="Phobius"/>
    </source>
</evidence>
<sequence length="165" mass="17866">MQHHLALCSHAWSPPDPLHYHTRRLVRSICPANASKSTHCSLKKQSGNGNRAGLKTHWPSVALSLFGSGFFLGPLIDGLHSRVNLVTYQNGALNIGPLHTNIWVPFLMGLFYGTVGLLQLYLDGRELPNVNTEGSLVKTAVSLIYASCGTIVRAGLPGYGTVLSY</sequence>
<gene>
    <name evidence="2" type="ORF">Cgig2_022162</name>
</gene>
<dbReference type="PANTHER" id="PTHR36774:SF1">
    <property type="entry name" value="INSULIN-INDUCED PROTEIN"/>
    <property type="match status" value="1"/>
</dbReference>